<evidence type="ECO:0000313" key="2">
    <source>
        <dbReference type="Proteomes" id="UP000075683"/>
    </source>
</evidence>
<dbReference type="Proteomes" id="UP000075683">
    <property type="component" value="Unassembled WGS sequence"/>
</dbReference>
<dbReference type="STRING" id="301148.B4135_3434"/>
<comment type="caution">
    <text evidence="1">The sequence shown here is derived from an EMBL/GenBank/DDBJ whole genome shotgun (WGS) entry which is preliminary data.</text>
</comment>
<gene>
    <name evidence="1" type="ORF">B4135_3434</name>
</gene>
<proteinExistence type="predicted"/>
<protein>
    <submittedName>
        <fullName evidence="1">Uncharacterized protein</fullName>
    </submittedName>
</protein>
<sequence>MNFFLQLGQNFSIYYTDFGRKKFRPSHYFLKNDLAFSSPFHYNIEQNLIKQKR</sequence>
<accession>A0A150LE55</accession>
<dbReference type="EMBL" id="LQYT01000117">
    <property type="protein sequence ID" value="KYD10633.1"/>
    <property type="molecule type" value="Genomic_DNA"/>
</dbReference>
<organism evidence="1 2">
    <name type="scientific">Caldibacillus debilis</name>
    <dbReference type="NCBI Taxonomy" id="301148"/>
    <lineage>
        <taxon>Bacteria</taxon>
        <taxon>Bacillati</taxon>
        <taxon>Bacillota</taxon>
        <taxon>Bacilli</taxon>
        <taxon>Bacillales</taxon>
        <taxon>Bacillaceae</taxon>
        <taxon>Caldibacillus</taxon>
    </lineage>
</organism>
<evidence type="ECO:0000313" key="1">
    <source>
        <dbReference type="EMBL" id="KYD10633.1"/>
    </source>
</evidence>
<name>A0A150LE55_9BACI</name>
<reference evidence="1 2" key="1">
    <citation type="submission" date="2016-01" db="EMBL/GenBank/DDBJ databases">
        <title>Draft Genome Sequences of Seven Thermophilic Sporeformers Isolated from Foods.</title>
        <authorList>
            <person name="Berendsen E.M."/>
            <person name="Wells-Bennik M.H."/>
            <person name="Krawcyk A.O."/>
            <person name="De Jong A."/>
            <person name="Holsappel S."/>
            <person name="Eijlander R.T."/>
            <person name="Kuipers O.P."/>
        </authorList>
    </citation>
    <scope>NUCLEOTIDE SEQUENCE [LARGE SCALE GENOMIC DNA]</scope>
    <source>
        <strain evidence="1 2">B4135</strain>
    </source>
</reference>
<dbReference type="AlphaFoldDB" id="A0A150LE55"/>